<accession>A0A1F6TS65</accession>
<evidence type="ECO:0000259" key="3">
    <source>
        <dbReference type="PROSITE" id="PS50110"/>
    </source>
</evidence>
<feature type="modified residue" description="4-aspartylphosphate" evidence="2">
    <location>
        <position position="54"/>
    </location>
</feature>
<sequence>MAVRTVLVVDDSATDLKNLEQIVSGGGYSVITATSGKEAVSKAKSEHPDAVLLDVIMNDMNGFQACRTITSDPDTQDIPVVLVSSKGEKTDKLWGAENGAKGYITKPFTAQQVLDQLRAL</sequence>
<name>A0A1F6TS65_9PROT</name>
<dbReference type="Proteomes" id="UP000178885">
    <property type="component" value="Unassembled WGS sequence"/>
</dbReference>
<keyword evidence="1 2" id="KW-0597">Phosphoprotein</keyword>
<evidence type="ECO:0000256" key="2">
    <source>
        <dbReference type="PROSITE-ProRule" id="PRU00169"/>
    </source>
</evidence>
<dbReference type="Pfam" id="PF00072">
    <property type="entry name" value="Response_reg"/>
    <property type="match status" value="1"/>
</dbReference>
<dbReference type="SMART" id="SM00448">
    <property type="entry name" value="REC"/>
    <property type="match status" value="1"/>
</dbReference>
<evidence type="ECO:0000313" key="5">
    <source>
        <dbReference type="Proteomes" id="UP000178885"/>
    </source>
</evidence>
<dbReference type="InterPro" id="IPR001789">
    <property type="entry name" value="Sig_transdc_resp-reg_receiver"/>
</dbReference>
<evidence type="ECO:0000256" key="1">
    <source>
        <dbReference type="ARBA" id="ARBA00022553"/>
    </source>
</evidence>
<dbReference type="InterPro" id="IPR050595">
    <property type="entry name" value="Bact_response_regulator"/>
</dbReference>
<comment type="caution">
    <text evidence="4">The sequence shown here is derived from an EMBL/GenBank/DDBJ whole genome shotgun (WGS) entry which is preliminary data.</text>
</comment>
<dbReference type="Gene3D" id="3.40.50.2300">
    <property type="match status" value="1"/>
</dbReference>
<protein>
    <submittedName>
        <fullName evidence="4">Two-component system response regulator</fullName>
    </submittedName>
</protein>
<dbReference type="PANTHER" id="PTHR44591:SF20">
    <property type="entry name" value="PROTEIN PILH"/>
    <property type="match status" value="1"/>
</dbReference>
<dbReference type="PANTHER" id="PTHR44591">
    <property type="entry name" value="STRESS RESPONSE REGULATOR PROTEIN 1"/>
    <property type="match status" value="1"/>
</dbReference>
<feature type="domain" description="Response regulatory" evidence="3">
    <location>
        <begin position="5"/>
        <end position="120"/>
    </location>
</feature>
<dbReference type="EMBL" id="MFSU01000042">
    <property type="protein sequence ID" value="OGI47899.1"/>
    <property type="molecule type" value="Genomic_DNA"/>
</dbReference>
<reference evidence="4 5" key="1">
    <citation type="journal article" date="2016" name="Nat. Commun.">
        <title>Thousands of microbial genomes shed light on interconnected biogeochemical processes in an aquifer system.</title>
        <authorList>
            <person name="Anantharaman K."/>
            <person name="Brown C.T."/>
            <person name="Hug L.A."/>
            <person name="Sharon I."/>
            <person name="Castelle C.J."/>
            <person name="Probst A.J."/>
            <person name="Thomas B.C."/>
            <person name="Singh A."/>
            <person name="Wilkins M.J."/>
            <person name="Karaoz U."/>
            <person name="Brodie E.L."/>
            <person name="Williams K.H."/>
            <person name="Hubbard S.S."/>
            <person name="Banfield J.F."/>
        </authorList>
    </citation>
    <scope>NUCLEOTIDE SEQUENCE [LARGE SCALE GENOMIC DNA]</scope>
</reference>
<dbReference type="STRING" id="1817760.A2151_03320"/>
<dbReference type="InterPro" id="IPR011006">
    <property type="entry name" value="CheY-like_superfamily"/>
</dbReference>
<evidence type="ECO:0000313" key="4">
    <source>
        <dbReference type="EMBL" id="OGI47899.1"/>
    </source>
</evidence>
<gene>
    <name evidence="4" type="ORF">A2151_03320</name>
</gene>
<dbReference type="SUPFAM" id="SSF52172">
    <property type="entry name" value="CheY-like"/>
    <property type="match status" value="1"/>
</dbReference>
<organism evidence="4 5">
    <name type="scientific">Candidatus Muproteobacteria bacterium RBG_16_65_34</name>
    <dbReference type="NCBI Taxonomy" id="1817760"/>
    <lineage>
        <taxon>Bacteria</taxon>
        <taxon>Pseudomonadati</taxon>
        <taxon>Pseudomonadota</taxon>
        <taxon>Candidatus Muproteobacteria</taxon>
    </lineage>
</organism>
<dbReference type="AlphaFoldDB" id="A0A1F6TS65"/>
<dbReference type="GO" id="GO:0000160">
    <property type="term" value="P:phosphorelay signal transduction system"/>
    <property type="evidence" value="ECO:0007669"/>
    <property type="project" value="InterPro"/>
</dbReference>
<proteinExistence type="predicted"/>
<dbReference type="PROSITE" id="PS50110">
    <property type="entry name" value="RESPONSE_REGULATORY"/>
    <property type="match status" value="1"/>
</dbReference>